<dbReference type="PANTHER" id="PTHR13903:SF8">
    <property type="entry name" value="PIRIN"/>
    <property type="match status" value="1"/>
</dbReference>
<evidence type="ECO:0000256" key="3">
    <source>
        <dbReference type="RuleBase" id="RU003457"/>
    </source>
</evidence>
<keyword evidence="2" id="KW-0408">Iron</keyword>
<feature type="binding site" evidence="2">
    <location>
        <position position="63"/>
    </location>
    <ligand>
        <name>Fe cation</name>
        <dbReference type="ChEBI" id="CHEBI:24875"/>
    </ligand>
</feature>
<evidence type="ECO:0000256" key="1">
    <source>
        <dbReference type="ARBA" id="ARBA00008416"/>
    </source>
</evidence>
<dbReference type="KEGG" id="nli:G3M70_16450"/>
<protein>
    <submittedName>
        <fullName evidence="6">Pirin family protein</fullName>
    </submittedName>
</protein>
<proteinExistence type="inferred from homology"/>
<gene>
    <name evidence="6" type="ORF">G3M70_16450</name>
</gene>
<dbReference type="InterPro" id="IPR008778">
    <property type="entry name" value="Pirin_C_dom"/>
</dbReference>
<dbReference type="Pfam" id="PF05726">
    <property type="entry name" value="Pirin_C"/>
    <property type="match status" value="1"/>
</dbReference>
<organism evidence="6 7">
    <name type="scientific">Candidatus Nitronauta litoralis</name>
    <dbReference type="NCBI Taxonomy" id="2705533"/>
    <lineage>
        <taxon>Bacteria</taxon>
        <taxon>Pseudomonadati</taxon>
        <taxon>Nitrospinota/Tectimicrobiota group</taxon>
        <taxon>Nitrospinota</taxon>
        <taxon>Nitrospinia</taxon>
        <taxon>Nitrospinales</taxon>
        <taxon>Nitrospinaceae</taxon>
        <taxon>Candidatus Nitronauta</taxon>
    </lineage>
</organism>
<sequence length="284" mass="31379">MSDSENYRTANLIVKNQRVSDGQGVKILRALGTRQLVQADPFLLLDEFKSDEPLDYIGGFPDHPHRGFQTVTYMLAGRMRHKDNKGHAGVLTPGSVQWMKAGRGIIHSEMPEQDEGLLHGFQLWVNLPASEKMSEPFYHEFSSEKIPTVSRVGCVLKVIAGKTQEGNIGAVQGITGDPVYLDVQLLPDSEFSEKLERDHTALLYMFEGKGSIVSLDKTELLETGNLAELGSGNRVKIRAGKSGCRFLLIASSPFKEPIARQGPFVMNTENEVRQAALDYATGNF</sequence>
<feature type="binding site" evidence="2">
    <location>
        <position position="65"/>
    </location>
    <ligand>
        <name>Fe cation</name>
        <dbReference type="ChEBI" id="CHEBI:24875"/>
    </ligand>
</feature>
<dbReference type="InterPro" id="IPR014710">
    <property type="entry name" value="RmlC-like_jellyroll"/>
</dbReference>
<evidence type="ECO:0000256" key="2">
    <source>
        <dbReference type="PIRSR" id="PIRSR006232-1"/>
    </source>
</evidence>
<name>A0A7T0G1A2_9BACT</name>
<dbReference type="CDD" id="cd02909">
    <property type="entry name" value="cupin_pirin_N"/>
    <property type="match status" value="1"/>
</dbReference>
<feature type="binding site" evidence="2">
    <location>
        <position position="107"/>
    </location>
    <ligand>
        <name>Fe cation</name>
        <dbReference type="ChEBI" id="CHEBI:24875"/>
    </ligand>
</feature>
<feature type="domain" description="Pirin C-terminal" evidence="5">
    <location>
        <begin position="180"/>
        <end position="284"/>
    </location>
</feature>
<evidence type="ECO:0000313" key="6">
    <source>
        <dbReference type="EMBL" id="QPJ63380.1"/>
    </source>
</evidence>
<dbReference type="PIRSF" id="PIRSF006232">
    <property type="entry name" value="Pirin"/>
    <property type="match status" value="1"/>
</dbReference>
<accession>A0A7T0G1A2</accession>
<evidence type="ECO:0000313" key="7">
    <source>
        <dbReference type="Proteomes" id="UP000594688"/>
    </source>
</evidence>
<evidence type="ECO:0000259" key="5">
    <source>
        <dbReference type="Pfam" id="PF05726"/>
    </source>
</evidence>
<evidence type="ECO:0000259" key="4">
    <source>
        <dbReference type="Pfam" id="PF02678"/>
    </source>
</evidence>
<dbReference type="EMBL" id="CP048685">
    <property type="protein sequence ID" value="QPJ63380.1"/>
    <property type="molecule type" value="Genomic_DNA"/>
</dbReference>
<feature type="domain" description="Pirin N-terminal" evidence="4">
    <location>
        <begin position="26"/>
        <end position="125"/>
    </location>
</feature>
<dbReference type="InterPro" id="IPR012093">
    <property type="entry name" value="Pirin"/>
</dbReference>
<reference evidence="6 7" key="1">
    <citation type="submission" date="2020-02" db="EMBL/GenBank/DDBJ databases">
        <title>Genomic and physiological characterization of two novel Nitrospinaceae genera.</title>
        <authorList>
            <person name="Mueller A.J."/>
            <person name="Jung M.-Y."/>
            <person name="Strachan C.R."/>
            <person name="Herbold C.W."/>
            <person name="Kirkegaard R.H."/>
            <person name="Daims H."/>
        </authorList>
    </citation>
    <scope>NUCLEOTIDE SEQUENCE [LARGE SCALE GENOMIC DNA]</scope>
    <source>
        <strain evidence="6">EB</strain>
    </source>
</reference>
<dbReference type="GO" id="GO:0046872">
    <property type="term" value="F:metal ion binding"/>
    <property type="evidence" value="ECO:0007669"/>
    <property type="project" value="UniProtKB-KW"/>
</dbReference>
<dbReference type="AlphaFoldDB" id="A0A7T0G1A2"/>
<comment type="similarity">
    <text evidence="1 3">Belongs to the pirin family.</text>
</comment>
<dbReference type="InterPro" id="IPR003829">
    <property type="entry name" value="Pirin_N_dom"/>
</dbReference>
<dbReference type="InterPro" id="IPR011051">
    <property type="entry name" value="RmlC_Cupin_sf"/>
</dbReference>
<feature type="binding site" evidence="2">
    <location>
        <position position="109"/>
    </location>
    <ligand>
        <name>Fe cation</name>
        <dbReference type="ChEBI" id="CHEBI:24875"/>
    </ligand>
</feature>
<dbReference type="Proteomes" id="UP000594688">
    <property type="component" value="Chromosome"/>
</dbReference>
<dbReference type="Pfam" id="PF02678">
    <property type="entry name" value="Pirin"/>
    <property type="match status" value="1"/>
</dbReference>
<dbReference type="SUPFAM" id="SSF51182">
    <property type="entry name" value="RmlC-like cupins"/>
    <property type="match status" value="1"/>
</dbReference>
<dbReference type="CDD" id="cd02247">
    <property type="entry name" value="cupin_pirin_C"/>
    <property type="match status" value="1"/>
</dbReference>
<dbReference type="PANTHER" id="PTHR13903">
    <property type="entry name" value="PIRIN-RELATED"/>
    <property type="match status" value="1"/>
</dbReference>
<keyword evidence="2" id="KW-0479">Metal-binding</keyword>
<comment type="cofactor">
    <cofactor evidence="2">
        <name>Fe cation</name>
        <dbReference type="ChEBI" id="CHEBI:24875"/>
    </cofactor>
    <text evidence="2">Binds 1 Fe cation per subunit.</text>
</comment>
<dbReference type="Gene3D" id="2.60.120.10">
    <property type="entry name" value="Jelly Rolls"/>
    <property type="match status" value="2"/>
</dbReference>